<organism evidence="1">
    <name type="scientific">bioreactor metagenome</name>
    <dbReference type="NCBI Taxonomy" id="1076179"/>
    <lineage>
        <taxon>unclassified sequences</taxon>
        <taxon>metagenomes</taxon>
        <taxon>ecological metagenomes</taxon>
    </lineage>
</organism>
<reference evidence="1" key="1">
    <citation type="submission" date="2019-08" db="EMBL/GenBank/DDBJ databases">
        <authorList>
            <person name="Kucharzyk K."/>
            <person name="Murdoch R.W."/>
            <person name="Higgins S."/>
            <person name="Loffler F."/>
        </authorList>
    </citation>
    <scope>NUCLEOTIDE SEQUENCE</scope>
</reference>
<accession>A0A644Z019</accession>
<name>A0A644Z019_9ZZZZ</name>
<evidence type="ECO:0000313" key="1">
    <source>
        <dbReference type="EMBL" id="MPM34235.1"/>
    </source>
</evidence>
<dbReference type="AntiFam" id="ANF00119">
    <property type="entry name" value="Shadow ORF (opposite ftsZ)"/>
</dbReference>
<dbReference type="EMBL" id="VSSQ01006912">
    <property type="protein sequence ID" value="MPM34235.1"/>
    <property type="molecule type" value="Genomic_DNA"/>
</dbReference>
<proteinExistence type="predicted"/>
<dbReference type="AlphaFoldDB" id="A0A644Z019"/>
<sequence>MQGVINGFGHTAFAFAEACTHDGYATIFQDGFNVGKVEVHGSSHGDNLCNTFGGNGECIIGFSESIHEGQIRINFAQAFVIDDQQGINVLCNAFNTVQRLNNFLFSFENERNGYNTYGQYIHFFSNTGNNRSSTCSCSATHTGGYEHHLGSVVQQIFNFFNAFFGGVFCPVGAVTCTESFGYGTPQL</sequence>
<comment type="caution">
    <text evidence="1">The sequence shown here is derived from an EMBL/GenBank/DDBJ whole genome shotgun (WGS) entry which is preliminary data.</text>
</comment>
<gene>
    <name evidence="1" type="ORF">SDC9_80817</name>
</gene>
<protein>
    <submittedName>
        <fullName evidence="1">Uncharacterized protein</fullName>
    </submittedName>
</protein>